<evidence type="ECO:0000313" key="4">
    <source>
        <dbReference type="Proteomes" id="UP000594263"/>
    </source>
</evidence>
<accession>A0A7N0U1P9</accession>
<keyword evidence="4" id="KW-1185">Reference proteome</keyword>
<keyword evidence="2" id="KW-0812">Transmembrane</keyword>
<dbReference type="AlphaFoldDB" id="A0A7N0U1P9"/>
<dbReference type="GO" id="GO:0009507">
    <property type="term" value="C:chloroplast"/>
    <property type="evidence" value="ECO:0007669"/>
    <property type="project" value="TreeGrafter"/>
</dbReference>
<evidence type="ECO:0000256" key="2">
    <source>
        <dbReference type="SAM" id="Phobius"/>
    </source>
</evidence>
<organism evidence="3 4">
    <name type="scientific">Kalanchoe fedtschenkoi</name>
    <name type="common">Lavender scallops</name>
    <name type="synonym">South American air plant</name>
    <dbReference type="NCBI Taxonomy" id="63787"/>
    <lineage>
        <taxon>Eukaryota</taxon>
        <taxon>Viridiplantae</taxon>
        <taxon>Streptophyta</taxon>
        <taxon>Embryophyta</taxon>
        <taxon>Tracheophyta</taxon>
        <taxon>Spermatophyta</taxon>
        <taxon>Magnoliopsida</taxon>
        <taxon>eudicotyledons</taxon>
        <taxon>Gunneridae</taxon>
        <taxon>Pentapetalae</taxon>
        <taxon>Saxifragales</taxon>
        <taxon>Crassulaceae</taxon>
        <taxon>Kalanchoe</taxon>
    </lineage>
</organism>
<protein>
    <submittedName>
        <fullName evidence="3">Uncharacterized protein</fullName>
    </submittedName>
</protein>
<keyword evidence="2" id="KW-1133">Transmembrane helix</keyword>
<dbReference type="Proteomes" id="UP000594263">
    <property type="component" value="Unplaced"/>
</dbReference>
<dbReference type="OMA" id="YFRNTSQ"/>
<keyword evidence="2" id="KW-0472">Membrane</keyword>
<dbReference type="PANTHER" id="PTHR35483">
    <property type="entry name" value="NUCLEUSENVELOPE PROTEIN"/>
    <property type="match status" value="1"/>
</dbReference>
<feature type="transmembrane region" description="Helical" evidence="2">
    <location>
        <begin position="136"/>
        <end position="154"/>
    </location>
</feature>
<feature type="region of interest" description="Disordered" evidence="1">
    <location>
        <begin position="103"/>
        <end position="125"/>
    </location>
</feature>
<sequence>MSCLQITACIPGRTRNNVSCYCFPPSLKGASVSYASRLTSVPRHLDANASVYKLRSPLCLFGGKGKPGNASEPLWGGLKKAMDSFKKGPSVEDMLKKQIQKQEYADDGDGGGMPPDNGDGSGGSGEDDFSEMFEEFIQVMLAVLAFIFLYIFIIDGEDIIQIAKDMIRYLFGARDSARLQRIMEDLGSFFISNEEEIEVPDNWLEALIINTPTWWDSPEKNRFILKHHPRPRKSNY</sequence>
<dbReference type="EnsemblPlants" id="Kaladp0050s0007.1.v1.1">
    <property type="protein sequence ID" value="Kaladp0050s0007.1.v1.1"/>
    <property type="gene ID" value="Kaladp0050s0007.v1.1"/>
</dbReference>
<dbReference type="Gramene" id="Kaladp0050s0007.1.v1.1">
    <property type="protein sequence ID" value="Kaladp0050s0007.1.v1.1"/>
    <property type="gene ID" value="Kaladp0050s0007.v1.1"/>
</dbReference>
<dbReference type="PANTHER" id="PTHR35483:SF1">
    <property type="entry name" value="GLYCINE-RICH PROTEIN-RELATED"/>
    <property type="match status" value="1"/>
</dbReference>
<evidence type="ECO:0000256" key="1">
    <source>
        <dbReference type="SAM" id="MobiDB-lite"/>
    </source>
</evidence>
<evidence type="ECO:0000313" key="3">
    <source>
        <dbReference type="EnsemblPlants" id="Kaladp0050s0007.1.v1.1"/>
    </source>
</evidence>
<proteinExistence type="predicted"/>
<reference evidence="3" key="1">
    <citation type="submission" date="2021-01" db="UniProtKB">
        <authorList>
            <consortium name="EnsemblPlants"/>
        </authorList>
    </citation>
    <scope>IDENTIFICATION</scope>
</reference>
<name>A0A7N0U1P9_KALFE</name>